<dbReference type="STRING" id="416943.SAMN05445871_4050"/>
<evidence type="ECO:0000256" key="2">
    <source>
        <dbReference type="SAM" id="Phobius"/>
    </source>
</evidence>
<feature type="compositionally biased region" description="Basic and acidic residues" evidence="1">
    <location>
        <begin position="201"/>
        <end position="211"/>
    </location>
</feature>
<feature type="region of interest" description="Disordered" evidence="1">
    <location>
        <begin position="180"/>
        <end position="211"/>
    </location>
</feature>
<keyword evidence="2" id="KW-1133">Transmembrane helix</keyword>
<feature type="transmembrane region" description="Helical" evidence="2">
    <location>
        <begin position="20"/>
        <end position="43"/>
    </location>
</feature>
<organism evidence="3 4">
    <name type="scientific">Paraburkholderia caballeronis</name>
    <dbReference type="NCBI Taxonomy" id="416943"/>
    <lineage>
        <taxon>Bacteria</taxon>
        <taxon>Pseudomonadati</taxon>
        <taxon>Pseudomonadota</taxon>
        <taxon>Betaproteobacteria</taxon>
        <taxon>Burkholderiales</taxon>
        <taxon>Burkholderiaceae</taxon>
        <taxon>Paraburkholderia</taxon>
    </lineage>
</organism>
<dbReference type="EMBL" id="FOAJ01000004">
    <property type="protein sequence ID" value="SEK92361.1"/>
    <property type="molecule type" value="Genomic_DNA"/>
</dbReference>
<evidence type="ECO:0000256" key="1">
    <source>
        <dbReference type="SAM" id="MobiDB-lite"/>
    </source>
</evidence>
<protein>
    <recommendedName>
        <fullName evidence="5">Helix-turn-helix domain-containing protein</fullName>
    </recommendedName>
</protein>
<accession>A0A1H7L002</accession>
<reference evidence="4" key="1">
    <citation type="submission" date="2016-10" db="EMBL/GenBank/DDBJ databases">
        <authorList>
            <person name="Varghese N."/>
            <person name="Submissions S."/>
        </authorList>
    </citation>
    <scope>NUCLEOTIDE SEQUENCE [LARGE SCALE GENOMIC DNA]</scope>
    <source>
        <strain evidence="4">LMG 26416</strain>
    </source>
</reference>
<dbReference type="Proteomes" id="UP000199120">
    <property type="component" value="Unassembled WGS sequence"/>
</dbReference>
<keyword evidence="2" id="KW-0472">Membrane</keyword>
<dbReference type="RefSeq" id="WP_090548106.1">
    <property type="nucleotide sequence ID" value="NZ_FNSR01000002.1"/>
</dbReference>
<proteinExistence type="predicted"/>
<evidence type="ECO:0000313" key="4">
    <source>
        <dbReference type="Proteomes" id="UP000199120"/>
    </source>
</evidence>
<keyword evidence="4" id="KW-1185">Reference proteome</keyword>
<gene>
    <name evidence="3" type="ORF">SAMN05192542_104129</name>
</gene>
<name>A0A1H7L002_9BURK</name>
<dbReference type="OrthoDB" id="5526813at2"/>
<evidence type="ECO:0000313" key="3">
    <source>
        <dbReference type="EMBL" id="SEK92361.1"/>
    </source>
</evidence>
<dbReference type="AlphaFoldDB" id="A0A1H7L002"/>
<keyword evidence="2" id="KW-0812">Transmembrane</keyword>
<sequence>MEQFTVRLSDFLDSIGHPVAYYPALAAPLGGINAAILFCQLYYWSKRATDDRGVFKTQAQLTAETGMSRNEQENARRSLKRCGVLHEKHDRLEHKMFYRLDLDRLEDLLKAAAAPDCEKPALPNAGKSHSRMRETNIRECEKPALPNAENQHSRMLETDIRERQFPAFVNGVKTTAEITEESSSNACARDPVDNSAAAAAADEKDSAPENRERELTDLLIALERDRGKVLAIDRSKDRAVVLTWVGKAVTAGQLRAAHKLAAAARVRDEDDRPTYVAFVAGFLAEACAPAAIAAVEDWWLAGEEVLVAAGEKFGARPKHRDEPLPLYRAVVARAAGKGPWIDAILRDAQRTGGQFLQTIVATLGEALMPVDWYAS</sequence>
<evidence type="ECO:0008006" key="5">
    <source>
        <dbReference type="Google" id="ProtNLM"/>
    </source>
</evidence>